<comment type="caution">
    <text evidence="1">The sequence shown here is derived from an EMBL/GenBank/DDBJ whole genome shotgun (WGS) entry which is preliminary data.</text>
</comment>
<evidence type="ECO:0000313" key="2">
    <source>
        <dbReference type="Proteomes" id="UP000583387"/>
    </source>
</evidence>
<reference evidence="1 2" key="1">
    <citation type="submission" date="2020-08" db="EMBL/GenBank/DDBJ databases">
        <authorList>
            <person name="Criscuolo A."/>
        </authorList>
    </citation>
    <scope>NUCLEOTIDE SEQUENCE [LARGE SCALE GENOMIC DNA]</scope>
    <source>
        <strain evidence="1">CIP111764</strain>
    </source>
</reference>
<organism evidence="1 2">
    <name type="scientific">Zestomonas carbonaria</name>
    <dbReference type="NCBI Taxonomy" id="2762745"/>
    <lineage>
        <taxon>Bacteria</taxon>
        <taxon>Pseudomonadati</taxon>
        <taxon>Pseudomonadota</taxon>
        <taxon>Gammaproteobacteria</taxon>
        <taxon>Pseudomonadales</taxon>
        <taxon>Pseudomonadaceae</taxon>
        <taxon>Zestomonas</taxon>
    </lineage>
</organism>
<dbReference type="EMBL" id="CAJFCI010000013">
    <property type="protein sequence ID" value="CAD5105954.1"/>
    <property type="molecule type" value="Genomic_DNA"/>
</dbReference>
<proteinExistence type="predicted"/>
<dbReference type="Proteomes" id="UP000583387">
    <property type="component" value="Unassembled WGS sequence"/>
</dbReference>
<name>A0A7U7I762_9GAMM</name>
<dbReference type="AlphaFoldDB" id="A0A7U7I762"/>
<accession>A0A7U7I762</accession>
<protein>
    <submittedName>
        <fullName evidence="1">Uncharacterized protein</fullName>
    </submittedName>
</protein>
<evidence type="ECO:0000313" key="1">
    <source>
        <dbReference type="EMBL" id="CAD5105954.1"/>
    </source>
</evidence>
<keyword evidence="2" id="KW-1185">Reference proteome</keyword>
<gene>
    <name evidence="1" type="ORF">PSEWESI4_00213</name>
</gene>
<dbReference type="RefSeq" id="WP_187669353.1">
    <property type="nucleotide sequence ID" value="NZ_CAJFCI010000013.1"/>
</dbReference>
<sequence>MNTRRLDWKRMLAALLVALICAAVFRAWLAPENVTAWLRMASGFCF</sequence>